<dbReference type="GO" id="GO:0004519">
    <property type="term" value="F:endonuclease activity"/>
    <property type="evidence" value="ECO:0007669"/>
    <property type="project" value="UniProtKB-KW"/>
</dbReference>
<proteinExistence type="predicted"/>
<dbReference type="InterPro" id="IPR035093">
    <property type="entry name" value="RelE/ParE_toxin_dom_sf"/>
</dbReference>
<keyword evidence="1" id="KW-0255">Endonuclease</keyword>
<accession>A0ABS4KMK7</accession>
<dbReference type="Gene3D" id="3.30.2310.20">
    <property type="entry name" value="RelE-like"/>
    <property type="match status" value="1"/>
</dbReference>
<protein>
    <submittedName>
        <fullName evidence="1">mRNA-degrading endonuclease RelE of RelBE toxin-antitoxin system</fullName>
    </submittedName>
</protein>
<organism evidence="1 2">
    <name type="scientific">Acetoanaerobium pronyense</name>
    <dbReference type="NCBI Taxonomy" id="1482736"/>
    <lineage>
        <taxon>Bacteria</taxon>
        <taxon>Bacillati</taxon>
        <taxon>Bacillota</taxon>
        <taxon>Clostridia</taxon>
        <taxon>Peptostreptococcales</taxon>
        <taxon>Filifactoraceae</taxon>
        <taxon>Acetoanaerobium</taxon>
    </lineage>
</organism>
<evidence type="ECO:0000313" key="1">
    <source>
        <dbReference type="EMBL" id="MBP2028985.1"/>
    </source>
</evidence>
<comment type="caution">
    <text evidence="1">The sequence shown here is derived from an EMBL/GenBank/DDBJ whole genome shotgun (WGS) entry which is preliminary data.</text>
</comment>
<name>A0ABS4KMK7_9FIRM</name>
<keyword evidence="1" id="KW-0540">Nuclease</keyword>
<dbReference type="EMBL" id="JAGGLI010000054">
    <property type="protein sequence ID" value="MBP2028985.1"/>
    <property type="molecule type" value="Genomic_DNA"/>
</dbReference>
<sequence length="123" mass="14791">MDNRFSIEYTSKMEKALRQISKEDKRLFAEIVKKIEFFQKGEHEKLNLAPIKRKQAKYKISEIKIKSPESYRIFYVCIDEKNKRVVFLDGQRKKVQAFKDDYFKVLDKALDNYLDEIEGDKNE</sequence>
<dbReference type="Proteomes" id="UP001314903">
    <property type="component" value="Unassembled WGS sequence"/>
</dbReference>
<dbReference type="RefSeq" id="WP_209662040.1">
    <property type="nucleotide sequence ID" value="NZ_JAGGLI010000054.1"/>
</dbReference>
<evidence type="ECO:0000313" key="2">
    <source>
        <dbReference type="Proteomes" id="UP001314903"/>
    </source>
</evidence>
<gene>
    <name evidence="1" type="ORF">J2Z35_002823</name>
</gene>
<reference evidence="1 2" key="1">
    <citation type="submission" date="2021-03" db="EMBL/GenBank/DDBJ databases">
        <title>Genomic Encyclopedia of Type Strains, Phase IV (KMG-IV): sequencing the most valuable type-strain genomes for metagenomic binning, comparative biology and taxonomic classification.</title>
        <authorList>
            <person name="Goeker M."/>
        </authorList>
    </citation>
    <scope>NUCLEOTIDE SEQUENCE [LARGE SCALE GENOMIC DNA]</scope>
    <source>
        <strain evidence="1 2">DSM 27512</strain>
    </source>
</reference>
<keyword evidence="2" id="KW-1185">Reference proteome</keyword>
<keyword evidence="1" id="KW-0378">Hydrolase</keyword>